<evidence type="ECO:0000313" key="2">
    <source>
        <dbReference type="Proteomes" id="UP001199106"/>
    </source>
</evidence>
<name>A0AAD4FD40_9PLEO</name>
<gene>
    <name evidence="1" type="ORF">G6011_09726</name>
</gene>
<proteinExistence type="predicted"/>
<dbReference type="Proteomes" id="UP001199106">
    <property type="component" value="Unassembled WGS sequence"/>
</dbReference>
<protein>
    <submittedName>
        <fullName evidence="1">Uncharacterized protein</fullName>
    </submittedName>
</protein>
<dbReference type="EMBL" id="JAANER010000008">
    <property type="protein sequence ID" value="KAG9186618.1"/>
    <property type="molecule type" value="Genomic_DNA"/>
</dbReference>
<dbReference type="AlphaFoldDB" id="A0AAD4FD40"/>
<comment type="caution">
    <text evidence="1">The sequence shown here is derived from an EMBL/GenBank/DDBJ whole genome shotgun (WGS) entry which is preliminary data.</text>
</comment>
<sequence length="166" mass="18429">MAGKSKASGISAVLHSYSNVSTRKLPAPAINHSASEENLHQRLSLHRAFKFTAAIVGDVQAANESCVAPVIILVGLDGWACDTRTLLLSWLQASKLKFEPTIRTMKPWYGMADEFAIKHGEVYWWTYHATEILQALERGPGHDKKTEELIVVWKLIQAGKDVSFGR</sequence>
<accession>A0AAD4FD40</accession>
<reference evidence="1" key="1">
    <citation type="submission" date="2021-07" db="EMBL/GenBank/DDBJ databases">
        <title>Genome Resource of American Ginseng Black Spot Pathogen Alternaria panax.</title>
        <authorList>
            <person name="Qiu C."/>
            <person name="Wang W."/>
            <person name="Liu Z."/>
        </authorList>
    </citation>
    <scope>NUCLEOTIDE SEQUENCE</scope>
    <source>
        <strain evidence="1">BNCC115425</strain>
    </source>
</reference>
<keyword evidence="2" id="KW-1185">Reference proteome</keyword>
<organism evidence="1 2">
    <name type="scientific">Alternaria panax</name>
    <dbReference type="NCBI Taxonomy" id="48097"/>
    <lineage>
        <taxon>Eukaryota</taxon>
        <taxon>Fungi</taxon>
        <taxon>Dikarya</taxon>
        <taxon>Ascomycota</taxon>
        <taxon>Pezizomycotina</taxon>
        <taxon>Dothideomycetes</taxon>
        <taxon>Pleosporomycetidae</taxon>
        <taxon>Pleosporales</taxon>
        <taxon>Pleosporineae</taxon>
        <taxon>Pleosporaceae</taxon>
        <taxon>Alternaria</taxon>
        <taxon>Alternaria sect. Panax</taxon>
    </lineage>
</organism>
<evidence type="ECO:0000313" key="1">
    <source>
        <dbReference type="EMBL" id="KAG9186618.1"/>
    </source>
</evidence>